<dbReference type="Pfam" id="PF13456">
    <property type="entry name" value="RVT_3"/>
    <property type="match status" value="1"/>
</dbReference>
<feature type="compositionally biased region" description="Polar residues" evidence="1">
    <location>
        <begin position="1130"/>
        <end position="1139"/>
    </location>
</feature>
<feature type="region of interest" description="Disordered" evidence="1">
    <location>
        <begin position="1098"/>
        <end position="1187"/>
    </location>
</feature>
<protein>
    <recommendedName>
        <fullName evidence="6">Reverse transcriptase</fullName>
    </recommendedName>
</protein>
<dbReference type="CDD" id="cd01650">
    <property type="entry name" value="RT_nLTR_like"/>
    <property type="match status" value="1"/>
</dbReference>
<gene>
    <name evidence="4" type="ORF">HBR001_LOCUS4397</name>
</gene>
<feature type="domain" description="Reverse transcriptase" evidence="2">
    <location>
        <begin position="1375"/>
        <end position="1641"/>
    </location>
</feature>
<evidence type="ECO:0000259" key="2">
    <source>
        <dbReference type="PROSITE" id="PS50878"/>
    </source>
</evidence>
<keyword evidence="5" id="KW-1185">Reference proteome</keyword>
<dbReference type="InterPro" id="IPR000477">
    <property type="entry name" value="RT_dom"/>
</dbReference>
<feature type="compositionally biased region" description="Acidic residues" evidence="1">
    <location>
        <begin position="395"/>
        <end position="406"/>
    </location>
</feature>
<dbReference type="GO" id="GO:0004523">
    <property type="term" value="F:RNA-DNA hybrid ribonuclease activity"/>
    <property type="evidence" value="ECO:0007669"/>
    <property type="project" value="InterPro"/>
</dbReference>
<proteinExistence type="predicted"/>
<dbReference type="SUPFAM" id="SSF53098">
    <property type="entry name" value="Ribonuclease H-like"/>
    <property type="match status" value="1"/>
</dbReference>
<dbReference type="EMBL" id="CANTFL010000927">
    <property type="protein sequence ID" value="CAI5728748.1"/>
    <property type="molecule type" value="Genomic_DNA"/>
</dbReference>
<dbReference type="PROSITE" id="PS50879">
    <property type="entry name" value="RNASE_H_1"/>
    <property type="match status" value="1"/>
</dbReference>
<feature type="compositionally biased region" description="Low complexity" evidence="1">
    <location>
        <begin position="291"/>
        <end position="300"/>
    </location>
</feature>
<reference evidence="4" key="1">
    <citation type="submission" date="2022-12" db="EMBL/GenBank/DDBJ databases">
        <authorList>
            <person name="Webb A."/>
        </authorList>
    </citation>
    <scope>NUCLEOTIDE SEQUENCE</scope>
    <source>
        <strain evidence="4">Hp1</strain>
    </source>
</reference>
<dbReference type="PROSITE" id="PS50878">
    <property type="entry name" value="RT_POL"/>
    <property type="match status" value="1"/>
</dbReference>
<name>A0AAV0TWV4_HYABA</name>
<dbReference type="InterPro" id="IPR012337">
    <property type="entry name" value="RNaseH-like_sf"/>
</dbReference>
<feature type="region of interest" description="Disordered" evidence="1">
    <location>
        <begin position="389"/>
        <end position="424"/>
    </location>
</feature>
<feature type="region of interest" description="Disordered" evidence="1">
    <location>
        <begin position="785"/>
        <end position="827"/>
    </location>
</feature>
<dbReference type="PANTHER" id="PTHR35450">
    <property type="entry name" value="REVERSE TRANSCRIPTASE DOMAIN-CONTAINING PROTEIN"/>
    <property type="match status" value="1"/>
</dbReference>
<dbReference type="GO" id="GO:0003676">
    <property type="term" value="F:nucleic acid binding"/>
    <property type="evidence" value="ECO:0007669"/>
    <property type="project" value="InterPro"/>
</dbReference>
<comment type="caution">
    <text evidence="4">The sequence shown here is derived from an EMBL/GenBank/DDBJ whole genome shotgun (WGS) entry which is preliminary data.</text>
</comment>
<feature type="region of interest" description="Disordered" evidence="1">
    <location>
        <begin position="258"/>
        <end position="369"/>
    </location>
</feature>
<feature type="compositionally biased region" description="Basic residues" evidence="1">
    <location>
        <begin position="1142"/>
        <end position="1160"/>
    </location>
</feature>
<feature type="compositionally biased region" description="Polar residues" evidence="1">
    <location>
        <begin position="1098"/>
        <end position="1109"/>
    </location>
</feature>
<dbReference type="PANTHER" id="PTHR35450:SF2">
    <property type="entry name" value="REVERSE TRANSCRIPTASE DOMAIN-CONTAINING PROTEIN"/>
    <property type="match status" value="1"/>
</dbReference>
<feature type="compositionally biased region" description="Polar residues" evidence="1">
    <location>
        <begin position="2166"/>
        <end position="2179"/>
    </location>
</feature>
<dbReference type="SUPFAM" id="SSF56672">
    <property type="entry name" value="DNA/RNA polymerases"/>
    <property type="match status" value="1"/>
</dbReference>
<dbReference type="Gene3D" id="3.30.420.10">
    <property type="entry name" value="Ribonuclease H-like superfamily/Ribonuclease H"/>
    <property type="match status" value="1"/>
</dbReference>
<dbReference type="Gene3D" id="3.30.70.270">
    <property type="match status" value="1"/>
</dbReference>
<feature type="compositionally biased region" description="Acidic residues" evidence="1">
    <location>
        <begin position="789"/>
        <end position="805"/>
    </location>
</feature>
<feature type="compositionally biased region" description="Pro residues" evidence="1">
    <location>
        <begin position="348"/>
        <end position="359"/>
    </location>
</feature>
<feature type="compositionally biased region" description="Polar residues" evidence="1">
    <location>
        <begin position="319"/>
        <end position="333"/>
    </location>
</feature>
<dbReference type="Proteomes" id="UP001162031">
    <property type="component" value="Unassembled WGS sequence"/>
</dbReference>
<feature type="compositionally biased region" description="Basic and acidic residues" evidence="1">
    <location>
        <begin position="411"/>
        <end position="424"/>
    </location>
</feature>
<dbReference type="InterPro" id="IPR043128">
    <property type="entry name" value="Rev_trsase/Diguanyl_cyclase"/>
</dbReference>
<feature type="region of interest" description="Disordered" evidence="1">
    <location>
        <begin position="186"/>
        <end position="222"/>
    </location>
</feature>
<dbReference type="Pfam" id="PF00078">
    <property type="entry name" value="RVT_1"/>
    <property type="match status" value="1"/>
</dbReference>
<feature type="domain" description="RNase H type-1" evidence="3">
    <location>
        <begin position="831"/>
        <end position="964"/>
    </location>
</feature>
<organism evidence="4 5">
    <name type="scientific">Hyaloperonospora brassicae</name>
    <name type="common">Brassica downy mildew</name>
    <name type="synonym">Peronospora brassicae</name>
    <dbReference type="NCBI Taxonomy" id="162125"/>
    <lineage>
        <taxon>Eukaryota</taxon>
        <taxon>Sar</taxon>
        <taxon>Stramenopiles</taxon>
        <taxon>Oomycota</taxon>
        <taxon>Peronosporomycetes</taxon>
        <taxon>Peronosporales</taxon>
        <taxon>Peronosporaceae</taxon>
        <taxon>Hyaloperonospora</taxon>
    </lineage>
</organism>
<dbReference type="InterPro" id="IPR002156">
    <property type="entry name" value="RNaseH_domain"/>
</dbReference>
<feature type="region of interest" description="Disordered" evidence="1">
    <location>
        <begin position="1"/>
        <end position="58"/>
    </location>
</feature>
<accession>A0AAV0TWV4</accession>
<evidence type="ECO:0000259" key="3">
    <source>
        <dbReference type="PROSITE" id="PS50879"/>
    </source>
</evidence>
<evidence type="ECO:0000313" key="5">
    <source>
        <dbReference type="Proteomes" id="UP001162031"/>
    </source>
</evidence>
<evidence type="ECO:0008006" key="6">
    <source>
        <dbReference type="Google" id="ProtNLM"/>
    </source>
</evidence>
<feature type="region of interest" description="Disordered" evidence="1">
    <location>
        <begin position="2151"/>
        <end position="2179"/>
    </location>
</feature>
<evidence type="ECO:0000313" key="4">
    <source>
        <dbReference type="EMBL" id="CAI5728748.1"/>
    </source>
</evidence>
<sequence>MGRADMGQAHQGIFGAPVFDRNDGENGPRTPPRATPPRGGDADLDAATSGTCSEHASPLALQLPARSDVSGARAAARSPVPTLGTVEDRGEARRHPVGTGEGTFGPILGLSIGVAVASHNAQQHVTTATAQDGAACVGPFGASSTPPAASSARRSASPACLDAPAAAMASQDSRAIVGIPGRAGVTLPDRVSPGQGQGLQSDGSPGASMRRPGTKTCTKDDDTLRSALPDVGAAQDTATDAVGPGRAARMLPDRVQHGLLRSNGSPGAHRQLPGPDACATAPPALPLGHQAPAAAQDPANVAPPPGRAARMLPDRVDVQDTQSNGSPGTQTSCPGPRTCPSASCAPPTASPAPDLPPRPSTFVFQPGRAGGMLPNGSALAAATARALGAFHGPSDPEDDSSSDGEGSDASSMDHDAARPSDDDQLGHVATELPARAGYTAVATALPMGMHAAPHEAVSTAASVYVPFLQVCDGQLGGQAHMQPDRAGIAAPPPRGGEPLVFSGPCPRHDDRTPGRAGSMLPAGAAEAPATTAAVPMEVDQGATWQAGNLRMPLMARVGGKRRRLNDADDEDTRELAQHLLDEDGGTVHIPVPRPSKASAHPASVLSVYAHNAQSFTCTLCAYTAASFASLRRHRDSRHRHTAFLDRFSAGCACGVPFASRLAAAHHADACAGLRIVQATASSVDRAPSPVAVEARAAVVAAVTVTPAIPAQDLAELVASPRHRAPSTVAERLSTIPLPRWGPPLPRQVIASRVAARLDQTPAPRWGPPLPRRVVASRIADRLLPRELLMEEETKEGESEPDEDLPMTEVEPPSASTTMPADLADISPTPRDSGVWRLQFDGACRSKSGPGGAGAMVYDPSGAVVWTGSHYIPGTAETNNTAEYAALLLGARAAADHGARKLRVEGDSQLVIRQVQGIYGTKSTRIRLLRNAVRLELARLDSHSLHHIDRQGNVFADRLANRALAMQSTKVECKNHSSPTPCVTVMSTAPVPAPSSSAVLAVDVASSDAVDDDLPADIDDGEVYAPLTLGPDAVPARRPRLRLRHLDDAAYGEACVVVERLGAALSAKITDAEDWVTAEGYITALPHLLYDKLQPFAQSQQGPARTSTTRVCRRPVAQATQAAPRDVHADNVTNSASMTAPTLRRRRRGRRRGKRQRRQPRRSGIQSHGQKRVQARQPRPPRVTAHHREHRIDEALDELHAIERSTPHDRSLIDKARRRVGRIRSAIDQHVLRHTFDTEEKVCVDGILAKAQAKRAASAARTAGGRVPATTTVPDDGVCPVPGDQLWQYFTMVNTPTGDFDADAPGGAVFRDALARLPATRIFSELLTAAPSTEDVEAQLQHVRGTSSPGMDGVGYDVYQRFTAQLLPVLVACFKRCWDAKKVPQSWKLGLVRLLYKKGERGDPANWRPICLQQAIYKLYAGVLSRRLVRWMDANDRHAPGQKGFRAVNGCGEHNFLAATLIDTVRRKKRTLYEVWYDFKNAFGSVPFKLLWDSLFRLGVPMEYIKMCQGLYDKANFVVGNAVDGFTDPIEQRVGVFQGCPLSPQLFSAAISPLLYALHRLPDSGVQLSGDDRPGVTAYADDLKIFSASKAAVTRQHELVAEFLKWTGMEANPSKCRSLGLGRNGGNIVADDLQLSLAGAPIPAMTHMQSYTYLGVGDGFDHVCRRIELAPKLKQLKQDTTALLASGLAPWQVVKAVKVYLYPRVEYALRYLRPDDQYLESFDLHLRRGLRHLLRLPTSANNDFFYAPVSRGGLGFLPLVQLHAAQQIAHGWQMLHSPDAAIRRIAREQLRQIADKRHVLDPAYWKQRGDELCERFLNDDLGSSPHAPPKRRNGDIGSLWVDVRKNIKVYGLKFETAPADLDSGDPAQTLQLRVPHHTAYLDHKSVLRHVKQHIKNLHWQAWCRRKDQGKTARVHGGIGSGFLTRPRGLWENDYRFAVAARLNMIDTGDSLARRRLRAHDRCRYPGCRWKETLAHVLNHCPGTMDAIRGRHDDALKEIERTLRASSGDRQGRTELRVNQTVPGMPGAALRPDLQVFNHDLRTVAVVDLAIAFDVQERDDPSSSGLTQAYAAKVLKYEGIKKHLERQGWTVELSALVYGSLGSVAPSNFKVLTEHLGLLKRDAKRLDRCLSVSCIQSSRRIWNLHCSKHRARQHHVSPQALGPRGRQVTETGGTPSRTDRR</sequence>
<feature type="compositionally biased region" description="Low complexity" evidence="1">
    <location>
        <begin position="338"/>
        <end position="347"/>
    </location>
</feature>
<dbReference type="InterPro" id="IPR043502">
    <property type="entry name" value="DNA/RNA_pol_sf"/>
</dbReference>
<dbReference type="CDD" id="cd09279">
    <property type="entry name" value="RNase_HI_like"/>
    <property type="match status" value="1"/>
</dbReference>
<dbReference type="InterPro" id="IPR036397">
    <property type="entry name" value="RNaseH_sf"/>
</dbReference>
<evidence type="ECO:0000256" key="1">
    <source>
        <dbReference type="SAM" id="MobiDB-lite"/>
    </source>
</evidence>